<protein>
    <submittedName>
        <fullName evidence="2">Acyl-CoA dehydrogenase family protein</fullName>
        <ecNumber evidence="2">1.3.8.-</ecNumber>
    </submittedName>
</protein>
<dbReference type="EMBL" id="JBHSWB010000003">
    <property type="protein sequence ID" value="MFC6663588.1"/>
    <property type="molecule type" value="Genomic_DNA"/>
</dbReference>
<evidence type="ECO:0000313" key="2">
    <source>
        <dbReference type="EMBL" id="MFC6663588.1"/>
    </source>
</evidence>
<name>A0ABW1ZSH3_9DEIO</name>
<comment type="caution">
    <text evidence="2">The sequence shown here is derived from an EMBL/GenBank/DDBJ whole genome shotgun (WGS) entry which is preliminary data.</text>
</comment>
<dbReference type="GO" id="GO:0016491">
    <property type="term" value="F:oxidoreductase activity"/>
    <property type="evidence" value="ECO:0007669"/>
    <property type="project" value="UniProtKB-KW"/>
</dbReference>
<proteinExistence type="predicted"/>
<dbReference type="Proteomes" id="UP001596317">
    <property type="component" value="Unassembled WGS sequence"/>
</dbReference>
<dbReference type="SUPFAM" id="SSF56645">
    <property type="entry name" value="Acyl-CoA dehydrogenase NM domain-like"/>
    <property type="match status" value="1"/>
</dbReference>
<dbReference type="InterPro" id="IPR013786">
    <property type="entry name" value="AcylCoA_DH/ox_N"/>
</dbReference>
<dbReference type="Gene3D" id="2.40.110.10">
    <property type="entry name" value="Butyryl-CoA Dehydrogenase, subunit A, domain 2"/>
    <property type="match status" value="1"/>
</dbReference>
<dbReference type="EC" id="1.3.8.-" evidence="2"/>
<evidence type="ECO:0000259" key="1">
    <source>
        <dbReference type="Pfam" id="PF02771"/>
    </source>
</evidence>
<keyword evidence="3" id="KW-1185">Reference proteome</keyword>
<dbReference type="Pfam" id="PF02771">
    <property type="entry name" value="Acyl-CoA_dh_N"/>
    <property type="match status" value="1"/>
</dbReference>
<dbReference type="PANTHER" id="PTHR42803">
    <property type="entry name" value="ACYL-COA DEHYDROGENASE"/>
    <property type="match status" value="1"/>
</dbReference>
<dbReference type="InterPro" id="IPR046373">
    <property type="entry name" value="Acyl-CoA_Oxase/DH_mid-dom_sf"/>
</dbReference>
<reference evidence="3" key="1">
    <citation type="journal article" date="2019" name="Int. J. Syst. Evol. Microbiol.">
        <title>The Global Catalogue of Microorganisms (GCM) 10K type strain sequencing project: providing services to taxonomists for standard genome sequencing and annotation.</title>
        <authorList>
            <consortium name="The Broad Institute Genomics Platform"/>
            <consortium name="The Broad Institute Genome Sequencing Center for Infectious Disease"/>
            <person name="Wu L."/>
            <person name="Ma J."/>
        </authorList>
    </citation>
    <scope>NUCLEOTIDE SEQUENCE [LARGE SCALE GENOMIC DNA]</scope>
    <source>
        <strain evidence="3">CCUG 63830</strain>
    </source>
</reference>
<organism evidence="2 3">
    <name type="scientific">Deinococcus multiflagellatus</name>
    <dbReference type="NCBI Taxonomy" id="1656887"/>
    <lineage>
        <taxon>Bacteria</taxon>
        <taxon>Thermotogati</taxon>
        <taxon>Deinococcota</taxon>
        <taxon>Deinococci</taxon>
        <taxon>Deinococcales</taxon>
        <taxon>Deinococcaceae</taxon>
        <taxon>Deinococcus</taxon>
    </lineage>
</organism>
<keyword evidence="2" id="KW-0560">Oxidoreductase</keyword>
<sequence>MPPVLNRRDLQFQLFEVLDTAALPARPRFASQTRADYEAVLALAAEVAERFFAPHAREADEHEPVVREGRVVLPAAAARAMQAFREAGFFSAHHDEEFGGLALPWVVTQAAMAHFQAANLAWSGYPFLTIGNANLQRQFASPEQQRRYLQPLLEGRWFGTMALSEPQAGSGLADIATTATPGATAPTPSTAPRCGFPAASTNSPRTSCIWCWPVWLGARRACAASACFWCRATA</sequence>
<dbReference type="InterPro" id="IPR052166">
    <property type="entry name" value="Diverse_Acyl-CoA_DH"/>
</dbReference>
<dbReference type="PANTHER" id="PTHR42803:SF3">
    <property type="entry name" value="ACYL-COA DEHYDROGENASE-RELATED"/>
    <property type="match status" value="1"/>
</dbReference>
<gene>
    <name evidence="2" type="ORF">ACFP90_26590</name>
</gene>
<accession>A0ABW1ZSH3</accession>
<dbReference type="RefSeq" id="WP_380059265.1">
    <property type="nucleotide sequence ID" value="NZ_JBHSWB010000003.1"/>
</dbReference>
<feature type="domain" description="Acyl-CoA dehydrogenase/oxidase N-terminal" evidence="1">
    <location>
        <begin position="36"/>
        <end position="155"/>
    </location>
</feature>
<dbReference type="Gene3D" id="1.10.540.10">
    <property type="entry name" value="Acyl-CoA dehydrogenase/oxidase, N-terminal domain"/>
    <property type="match status" value="1"/>
</dbReference>
<evidence type="ECO:0000313" key="3">
    <source>
        <dbReference type="Proteomes" id="UP001596317"/>
    </source>
</evidence>
<dbReference type="InterPro" id="IPR009100">
    <property type="entry name" value="AcylCoA_DH/oxidase_NM_dom_sf"/>
</dbReference>
<dbReference type="InterPro" id="IPR037069">
    <property type="entry name" value="AcylCoA_DH/ox_N_sf"/>
</dbReference>